<feature type="transmembrane region" description="Helical" evidence="7">
    <location>
        <begin position="165"/>
        <end position="193"/>
    </location>
</feature>
<comment type="caution">
    <text evidence="12">The sequence shown here is derived from an EMBL/GenBank/DDBJ whole genome shotgun (WGS) entry which is preliminary data.</text>
</comment>
<dbReference type="RefSeq" id="WP_229959978.1">
    <property type="nucleotide sequence ID" value="NZ_JAJJWI010000006.1"/>
</dbReference>
<dbReference type="InterPro" id="IPR007168">
    <property type="entry name" value="Phageshock_PspC_N"/>
</dbReference>
<feature type="transmembrane region" description="Helical" evidence="7">
    <location>
        <begin position="341"/>
        <end position="363"/>
    </location>
</feature>
<evidence type="ECO:0000256" key="5">
    <source>
        <dbReference type="ARBA" id="ARBA00023136"/>
    </source>
</evidence>
<sequence length="848" mass="93928">MKKNISINLQGIIFHIEEDGYEQLSRYLASIRTYFSNYEGHEEIIADIEARIAEIFSARLSPGKQVITMEDVQYLITRMGNVTDFEVVEPVEAEMPPYSATDTTTGTNPETETETEAGPEEEAYSEPRHKKLYRDINRKVIGGVCAGLANYLNIDIVWVRLFFLFLLFVIAPLTAGISAAPIVIIYIILWIALPESAHLPETKVKRLYRDPEDKKLAGIASGLGKYFGVDVSVVRILFLASVLLGGSGVIIYIILWVAVPEAVTLTERMQMQGDPVTLAGIEKMLRDNLNMKGPDGEESTLAKIILLPVRLVSQLFTWLGHALGPILAFLITLIRVGAGIFLLLLSIGLTIALLSTFFVSLGLVDVSYFDFNDFPASVYIGGFPRLGLVAGFVVGLIPILLLFFLGVALLSKRFFLRPIVGWSMFGVWLVSLCVMIATIVMFSNNFRRSGEVLTTKTIPVSAYGSLTLDAYDTNNSYDHIYVDVREHNGQDVEVIQRVEARGRTEEEAQRNAHMVSYRVIQRDSVIRFDNSYEFRRGAVYRDQDLEITLMLPKNKKLRLTRGFVHMLPGATFDRDYSTSKIVRNTWQVKGDMLECLTCASDTISTDEDSSYDNSDSDIDINLTGLDIGSSVLLDEDAYSSNSETFNFNDFEEITVSGPYHVQLKQGDNYSIRVRGERSDLRRLKIDQDENELNIGYTEKSINLFDNREPILVQITAPNIRKIDLSGAIKADVGNLTANDLEVNLSGATKAVIDVRVQNLKVDIAGASASSFTGTTETLELDASGACKIEAEELRANSVDIEVSGVAVANVYATNTLRANASGASKIEYRGTPANVTIDTSGPSKISRR</sequence>
<dbReference type="InterPro" id="IPR052027">
    <property type="entry name" value="PspC"/>
</dbReference>
<accession>A0ABW4WSB2</accession>
<dbReference type="InterPro" id="IPR054321">
    <property type="entry name" value="PspC-rel_TM"/>
</dbReference>
<evidence type="ECO:0000259" key="8">
    <source>
        <dbReference type="Pfam" id="PF04024"/>
    </source>
</evidence>
<dbReference type="InterPro" id="IPR021255">
    <property type="entry name" value="DUF2807"/>
</dbReference>
<comment type="subcellular location">
    <subcellularLocation>
        <location evidence="1">Cell membrane</location>
        <topology evidence="1">Single-pass membrane protein</topology>
    </subcellularLocation>
</comment>
<evidence type="ECO:0000256" key="2">
    <source>
        <dbReference type="ARBA" id="ARBA00022475"/>
    </source>
</evidence>
<dbReference type="PANTHER" id="PTHR33885:SF3">
    <property type="entry name" value="PHAGE SHOCK PROTEIN C"/>
    <property type="match status" value="1"/>
</dbReference>
<feature type="transmembrane region" description="Helical" evidence="7">
    <location>
        <begin position="315"/>
        <end position="334"/>
    </location>
</feature>
<reference evidence="13" key="1">
    <citation type="journal article" date="2019" name="Int. J. Syst. Evol. Microbiol.">
        <title>The Global Catalogue of Microorganisms (GCM) 10K type strain sequencing project: providing services to taxonomists for standard genome sequencing and annotation.</title>
        <authorList>
            <consortium name="The Broad Institute Genomics Platform"/>
            <consortium name="The Broad Institute Genome Sequencing Center for Infectious Disease"/>
            <person name="Wu L."/>
            <person name="Ma J."/>
        </authorList>
    </citation>
    <scope>NUCLEOTIDE SEQUENCE [LARGE SCALE GENOMIC DNA]</scope>
    <source>
        <strain evidence="13">JCM 16545</strain>
    </source>
</reference>
<evidence type="ECO:0000256" key="4">
    <source>
        <dbReference type="ARBA" id="ARBA00022989"/>
    </source>
</evidence>
<dbReference type="Pfam" id="PF22571">
    <property type="entry name" value="LiaI-LiaF-TM_PspC"/>
    <property type="match status" value="1"/>
</dbReference>
<dbReference type="PANTHER" id="PTHR33885">
    <property type="entry name" value="PHAGE SHOCK PROTEIN C"/>
    <property type="match status" value="1"/>
</dbReference>
<keyword evidence="5 7" id="KW-0472">Membrane</keyword>
<dbReference type="Pfam" id="PF10988">
    <property type="entry name" value="DUF2807"/>
    <property type="match status" value="1"/>
</dbReference>
<feature type="transmembrane region" description="Helical" evidence="7">
    <location>
        <begin position="422"/>
        <end position="442"/>
    </location>
</feature>
<keyword evidence="13" id="KW-1185">Reference proteome</keyword>
<evidence type="ECO:0000256" key="7">
    <source>
        <dbReference type="SAM" id="Phobius"/>
    </source>
</evidence>
<feature type="transmembrane region" description="Helical" evidence="7">
    <location>
        <begin position="383"/>
        <end position="410"/>
    </location>
</feature>
<dbReference type="EMBL" id="JBHUHV010000002">
    <property type="protein sequence ID" value="MFD2065542.1"/>
    <property type="molecule type" value="Genomic_DNA"/>
</dbReference>
<evidence type="ECO:0000259" key="10">
    <source>
        <dbReference type="Pfam" id="PF22571"/>
    </source>
</evidence>
<keyword evidence="4 7" id="KW-1133">Transmembrane helix</keyword>
<dbReference type="Pfam" id="PF22744">
    <property type="entry name" value="Toast-rack_PspC-Cterm"/>
    <property type="match status" value="1"/>
</dbReference>
<dbReference type="Pfam" id="PF04024">
    <property type="entry name" value="PspC"/>
    <property type="match status" value="2"/>
</dbReference>
<feature type="transmembrane region" description="Helical" evidence="7">
    <location>
        <begin position="140"/>
        <end position="159"/>
    </location>
</feature>
<evidence type="ECO:0000256" key="1">
    <source>
        <dbReference type="ARBA" id="ARBA00004162"/>
    </source>
</evidence>
<evidence type="ECO:0000259" key="11">
    <source>
        <dbReference type="Pfam" id="PF22744"/>
    </source>
</evidence>
<dbReference type="InterPro" id="IPR054319">
    <property type="entry name" value="PspC-rel_ToastRack"/>
</dbReference>
<evidence type="ECO:0000256" key="6">
    <source>
        <dbReference type="SAM" id="MobiDB-lite"/>
    </source>
</evidence>
<dbReference type="Proteomes" id="UP001597369">
    <property type="component" value="Unassembled WGS sequence"/>
</dbReference>
<organism evidence="12 13">
    <name type="scientific">Pontibacter silvestris</name>
    <dbReference type="NCBI Taxonomy" id="2305183"/>
    <lineage>
        <taxon>Bacteria</taxon>
        <taxon>Pseudomonadati</taxon>
        <taxon>Bacteroidota</taxon>
        <taxon>Cytophagia</taxon>
        <taxon>Cytophagales</taxon>
        <taxon>Hymenobacteraceae</taxon>
        <taxon>Pontibacter</taxon>
    </lineage>
</organism>
<keyword evidence="2" id="KW-1003">Cell membrane</keyword>
<keyword evidence="3 7" id="KW-0812">Transmembrane</keyword>
<evidence type="ECO:0000313" key="13">
    <source>
        <dbReference type="Proteomes" id="UP001597369"/>
    </source>
</evidence>
<feature type="domain" description="Putative auto-transporter adhesin head GIN" evidence="9">
    <location>
        <begin position="649"/>
        <end position="832"/>
    </location>
</feature>
<feature type="domain" description="PspC-related ToastRack" evidence="11">
    <location>
        <begin position="478"/>
        <end position="600"/>
    </location>
</feature>
<feature type="domain" description="PspC-related transmembrane region" evidence="10">
    <location>
        <begin position="319"/>
        <end position="446"/>
    </location>
</feature>
<name>A0ABW4WSB2_9BACT</name>
<feature type="compositionally biased region" description="Acidic residues" evidence="6">
    <location>
        <begin position="111"/>
        <end position="124"/>
    </location>
</feature>
<evidence type="ECO:0000256" key="3">
    <source>
        <dbReference type="ARBA" id="ARBA00022692"/>
    </source>
</evidence>
<evidence type="ECO:0000259" key="9">
    <source>
        <dbReference type="Pfam" id="PF10988"/>
    </source>
</evidence>
<dbReference type="Gene3D" id="2.160.20.120">
    <property type="match status" value="1"/>
</dbReference>
<proteinExistence type="predicted"/>
<feature type="domain" description="Phage shock protein PspC N-terminal" evidence="8">
    <location>
        <begin position="205"/>
        <end position="262"/>
    </location>
</feature>
<feature type="region of interest" description="Disordered" evidence="6">
    <location>
        <begin position="96"/>
        <end position="124"/>
    </location>
</feature>
<feature type="compositionally biased region" description="Low complexity" evidence="6">
    <location>
        <begin position="96"/>
        <end position="110"/>
    </location>
</feature>
<evidence type="ECO:0000313" key="12">
    <source>
        <dbReference type="EMBL" id="MFD2065542.1"/>
    </source>
</evidence>
<gene>
    <name evidence="12" type="ORF">ACFSKU_01495</name>
</gene>
<protein>
    <submittedName>
        <fullName evidence="12">GIN domain-containing protein</fullName>
    </submittedName>
</protein>
<feature type="domain" description="Phage shock protein PspC N-terminal" evidence="8">
    <location>
        <begin position="130"/>
        <end position="195"/>
    </location>
</feature>
<feature type="transmembrane region" description="Helical" evidence="7">
    <location>
        <begin position="236"/>
        <end position="259"/>
    </location>
</feature>